<protein>
    <recommendedName>
        <fullName evidence="5">Flagellar protein FliT</fullName>
    </recommendedName>
</protein>
<dbReference type="InterPro" id="IPR008622">
    <property type="entry name" value="FliT"/>
</dbReference>
<reference evidence="8" key="1">
    <citation type="submission" date="2016-10" db="EMBL/GenBank/DDBJ databases">
        <authorList>
            <person name="Varghese N."/>
            <person name="Submissions S."/>
        </authorList>
    </citation>
    <scope>NUCLEOTIDE SEQUENCE [LARGE SCALE GENOMIC DNA]</scope>
    <source>
        <strain evidence="8">CGMCC 1.7061</strain>
    </source>
</reference>
<gene>
    <name evidence="7" type="ORF">SAMN04487963_1511</name>
</gene>
<comment type="subcellular location">
    <subcellularLocation>
        <location evidence="1">Cytoplasm</location>
        <location evidence="1">Cytosol</location>
    </subcellularLocation>
</comment>
<dbReference type="Gene3D" id="1.20.58.380">
    <property type="entry name" value="Flagellar protein flit"/>
    <property type="match status" value="1"/>
</dbReference>
<evidence type="ECO:0000256" key="1">
    <source>
        <dbReference type="ARBA" id="ARBA00004514"/>
    </source>
</evidence>
<evidence type="ECO:0000256" key="5">
    <source>
        <dbReference type="ARBA" id="ARBA00093797"/>
    </source>
</evidence>
<keyword evidence="4" id="KW-0143">Chaperone</keyword>
<dbReference type="OrthoDB" id="6370597at2"/>
<feature type="compositionally biased region" description="Polar residues" evidence="6">
    <location>
        <begin position="89"/>
        <end position="99"/>
    </location>
</feature>
<dbReference type="Proteomes" id="UP000198519">
    <property type="component" value="Unassembled WGS sequence"/>
</dbReference>
<evidence type="ECO:0000256" key="4">
    <source>
        <dbReference type="ARBA" id="ARBA00023186"/>
    </source>
</evidence>
<name>A0A1I4NMX4_9GAMM</name>
<dbReference type="STRING" id="488535.SAMN04487963_1511"/>
<accession>A0A1I4NMX4</accession>
<keyword evidence="2" id="KW-0963">Cytoplasm</keyword>
<organism evidence="7 8">
    <name type="scientific">Marinobacter zhejiangensis</name>
    <dbReference type="NCBI Taxonomy" id="488535"/>
    <lineage>
        <taxon>Bacteria</taxon>
        <taxon>Pseudomonadati</taxon>
        <taxon>Pseudomonadota</taxon>
        <taxon>Gammaproteobacteria</taxon>
        <taxon>Pseudomonadales</taxon>
        <taxon>Marinobacteraceae</taxon>
        <taxon>Marinobacter</taxon>
    </lineage>
</organism>
<proteinExistence type="predicted"/>
<sequence>MALLLEQLDTLIDDMRQALVKDDWEALAVLDGNVRPLVESLMAEVQDGLVSSAVVEERLQALLVVCQQAQAGAENARDQARSALEGMRRTSSAARTYQDVSRGRSG</sequence>
<evidence type="ECO:0000313" key="7">
    <source>
        <dbReference type="EMBL" id="SFM16884.1"/>
    </source>
</evidence>
<evidence type="ECO:0000256" key="6">
    <source>
        <dbReference type="SAM" id="MobiDB-lite"/>
    </source>
</evidence>
<evidence type="ECO:0000256" key="2">
    <source>
        <dbReference type="ARBA" id="ARBA00022490"/>
    </source>
</evidence>
<dbReference type="AlphaFoldDB" id="A0A1I4NMX4"/>
<evidence type="ECO:0000313" key="8">
    <source>
        <dbReference type="Proteomes" id="UP000198519"/>
    </source>
</evidence>
<dbReference type="Pfam" id="PF05400">
    <property type="entry name" value="FliT"/>
    <property type="match status" value="1"/>
</dbReference>
<dbReference type="EMBL" id="FOUE01000002">
    <property type="protein sequence ID" value="SFM16884.1"/>
    <property type="molecule type" value="Genomic_DNA"/>
</dbReference>
<dbReference type="RefSeq" id="WP_092021306.1">
    <property type="nucleotide sequence ID" value="NZ_FOUE01000002.1"/>
</dbReference>
<evidence type="ECO:0000256" key="3">
    <source>
        <dbReference type="ARBA" id="ARBA00022795"/>
    </source>
</evidence>
<keyword evidence="8" id="KW-1185">Reference proteome</keyword>
<keyword evidence="3" id="KW-1005">Bacterial flagellum biogenesis</keyword>
<feature type="region of interest" description="Disordered" evidence="6">
    <location>
        <begin position="76"/>
        <end position="106"/>
    </location>
</feature>